<feature type="binding site" evidence="6">
    <location>
        <position position="282"/>
    </location>
    <ligand>
        <name>substrate</name>
    </ligand>
</feature>
<name>A0A4Z0LUJ0_9GAMM</name>
<dbReference type="HAMAP" id="MF_00313">
    <property type="entry name" value="Glutaminase"/>
    <property type="match status" value="1"/>
</dbReference>
<evidence type="ECO:0000256" key="3">
    <source>
        <dbReference type="ARBA" id="ARBA00012918"/>
    </source>
</evidence>
<evidence type="ECO:0000256" key="6">
    <source>
        <dbReference type="HAMAP-Rule" id="MF_00313"/>
    </source>
</evidence>
<dbReference type="OrthoDB" id="9788822at2"/>
<feature type="chain" id="PRO_5021317406" description="Glutaminase" evidence="7">
    <location>
        <begin position="38"/>
        <end position="352"/>
    </location>
</feature>
<feature type="binding site" evidence="6">
    <location>
        <position position="230"/>
    </location>
    <ligand>
        <name>substrate</name>
    </ligand>
</feature>
<dbReference type="NCBIfam" id="NF009020">
    <property type="entry name" value="PRK12356.1"/>
    <property type="match status" value="1"/>
</dbReference>
<proteinExistence type="inferred from homology"/>
<dbReference type="EMBL" id="SRLE01000017">
    <property type="protein sequence ID" value="TGD70972.1"/>
    <property type="molecule type" value="Genomic_DNA"/>
</dbReference>
<dbReference type="InterPro" id="IPR015868">
    <property type="entry name" value="Glutaminase"/>
</dbReference>
<keyword evidence="6" id="KW-0007">Acetylation</keyword>
<evidence type="ECO:0000256" key="7">
    <source>
        <dbReference type="SAM" id="SignalP"/>
    </source>
</evidence>
<protein>
    <recommendedName>
        <fullName evidence="3 6">Glutaminase</fullName>
        <ecNumber evidence="3 6">3.5.1.2</ecNumber>
    </recommendedName>
</protein>
<evidence type="ECO:0000256" key="2">
    <source>
        <dbReference type="ARBA" id="ARBA00011881"/>
    </source>
</evidence>
<sequence length="352" mass="37730">MLTPRLAAGLATLTRTLALALALSVTLAPFNVRSAAAAPLTAEDYQRVVDEAYAKFKDVKDGANADYIPILATVPSEMFGIALVTRDGKIYAAGEQKYEFSIQSVSKPFTASLIMAEQGPKVLREKIGVEPTGLPFNSKLAMELYESRSVNPLVNAGAIAAVSLVQADSEQARWNKVLGNIEAYAGRKLQVLEEVYDSEYETAWSNRGIANLLFNYGRLYSDPEEALRVYTRQCSIGINTRDLGIMGATLANEGVNPFTGKRVLDAEDVPELLAIMATAGFYDESGEWMYRSGLPAKTGVGGGIVAVVPGKFAIATFSPPLNEAGNSVRGLKAINYISGELGVGLFGPNRSE</sequence>
<dbReference type="Proteomes" id="UP000298050">
    <property type="component" value="Unassembled WGS sequence"/>
</dbReference>
<evidence type="ECO:0000313" key="8">
    <source>
        <dbReference type="EMBL" id="TGD70972.1"/>
    </source>
</evidence>
<feature type="signal peptide" evidence="7">
    <location>
        <begin position="1"/>
        <end position="37"/>
    </location>
</feature>
<keyword evidence="9" id="KW-1185">Reference proteome</keyword>
<feature type="binding site" evidence="6">
    <location>
        <position position="104"/>
    </location>
    <ligand>
        <name>substrate</name>
    </ligand>
</feature>
<dbReference type="InterPro" id="IPR012338">
    <property type="entry name" value="Beta-lactam/transpept-like"/>
</dbReference>
<feature type="binding site" evidence="6">
    <location>
        <position position="206"/>
    </location>
    <ligand>
        <name>substrate</name>
    </ligand>
</feature>
<feature type="binding site" evidence="6">
    <location>
        <position position="199"/>
    </location>
    <ligand>
        <name>substrate</name>
    </ligand>
</feature>
<comment type="caution">
    <text evidence="8">The sequence shown here is derived from an EMBL/GenBank/DDBJ whole genome shotgun (WGS) entry which is preliminary data.</text>
</comment>
<comment type="catalytic activity">
    <reaction evidence="5 6">
        <text>L-glutamine + H2O = L-glutamate + NH4(+)</text>
        <dbReference type="Rhea" id="RHEA:15889"/>
        <dbReference type="ChEBI" id="CHEBI:15377"/>
        <dbReference type="ChEBI" id="CHEBI:28938"/>
        <dbReference type="ChEBI" id="CHEBI:29985"/>
        <dbReference type="ChEBI" id="CHEBI:58359"/>
        <dbReference type="EC" id="3.5.1.2"/>
    </reaction>
</comment>
<evidence type="ECO:0000256" key="1">
    <source>
        <dbReference type="ARBA" id="ARBA00011076"/>
    </source>
</evidence>
<dbReference type="GO" id="GO:0004359">
    <property type="term" value="F:glutaminase activity"/>
    <property type="evidence" value="ECO:0007669"/>
    <property type="project" value="UniProtKB-UniRule"/>
</dbReference>
<gene>
    <name evidence="6 8" type="primary">glsA</name>
    <name evidence="8" type="ORF">E4634_20445</name>
</gene>
<dbReference type="Gene3D" id="3.40.710.10">
    <property type="entry name" value="DD-peptidase/beta-lactamase superfamily"/>
    <property type="match status" value="1"/>
</dbReference>
<evidence type="ECO:0000256" key="5">
    <source>
        <dbReference type="ARBA" id="ARBA00049534"/>
    </source>
</evidence>
<dbReference type="AlphaFoldDB" id="A0A4Z0LUJ0"/>
<comment type="similarity">
    <text evidence="1 6">Belongs to the glutaminase family.</text>
</comment>
<dbReference type="FunFam" id="3.40.710.10:FF:000005">
    <property type="entry name" value="Glutaminase"/>
    <property type="match status" value="1"/>
</dbReference>
<organism evidence="8 9">
    <name type="scientific">Mangrovimicrobium sediminis</name>
    <dbReference type="NCBI Taxonomy" id="2562682"/>
    <lineage>
        <taxon>Bacteria</taxon>
        <taxon>Pseudomonadati</taxon>
        <taxon>Pseudomonadota</taxon>
        <taxon>Gammaproteobacteria</taxon>
        <taxon>Cellvibrionales</taxon>
        <taxon>Halieaceae</taxon>
        <taxon>Mangrovimicrobium</taxon>
    </lineage>
</organism>
<reference evidence="8 9" key="1">
    <citation type="submission" date="2019-04" db="EMBL/GenBank/DDBJ databases">
        <title>Taxonomy of novel Haliea sp. from mangrove soil of West Coast of India.</title>
        <authorList>
            <person name="Verma A."/>
            <person name="Kumar P."/>
            <person name="Krishnamurthi S."/>
        </authorList>
    </citation>
    <scope>NUCLEOTIDE SEQUENCE [LARGE SCALE GENOMIC DNA]</scope>
    <source>
        <strain evidence="8 9">SAOS-164</strain>
    </source>
</reference>
<dbReference type="GO" id="GO:0006543">
    <property type="term" value="P:L-glutamine catabolic process"/>
    <property type="evidence" value="ECO:0007669"/>
    <property type="project" value="TreeGrafter"/>
</dbReference>
<feature type="binding site" evidence="6">
    <location>
        <position position="300"/>
    </location>
    <ligand>
        <name>substrate</name>
    </ligand>
</feature>
<keyword evidence="4 6" id="KW-0378">Hydrolase</keyword>
<evidence type="ECO:0000313" key="9">
    <source>
        <dbReference type="Proteomes" id="UP000298050"/>
    </source>
</evidence>
<evidence type="ECO:0000256" key="4">
    <source>
        <dbReference type="ARBA" id="ARBA00022801"/>
    </source>
</evidence>
<dbReference type="EC" id="3.5.1.2" evidence="3 6"/>
<dbReference type="SUPFAM" id="SSF56601">
    <property type="entry name" value="beta-lactamase/transpeptidase-like"/>
    <property type="match status" value="1"/>
</dbReference>
<dbReference type="NCBIfam" id="TIGR03814">
    <property type="entry name" value="Gln_ase"/>
    <property type="match status" value="1"/>
</dbReference>
<keyword evidence="7" id="KW-0732">Signal</keyword>
<comment type="subunit">
    <text evidence="2 6">Homotetramer.</text>
</comment>
<dbReference type="PANTHER" id="PTHR12544:SF48">
    <property type="entry name" value="GLUTAMINASE 1"/>
    <property type="match status" value="1"/>
</dbReference>
<dbReference type="RefSeq" id="WP_135446537.1">
    <property type="nucleotide sequence ID" value="NZ_SRLE01000017.1"/>
</dbReference>
<feature type="binding site" evidence="6">
    <location>
        <position position="155"/>
    </location>
    <ligand>
        <name>substrate</name>
    </ligand>
</feature>
<dbReference type="Pfam" id="PF04960">
    <property type="entry name" value="Glutaminase"/>
    <property type="match status" value="1"/>
</dbReference>
<dbReference type="PANTHER" id="PTHR12544">
    <property type="entry name" value="GLUTAMINASE"/>
    <property type="match status" value="1"/>
</dbReference>
<dbReference type="GO" id="GO:0006537">
    <property type="term" value="P:glutamate biosynthetic process"/>
    <property type="evidence" value="ECO:0007669"/>
    <property type="project" value="TreeGrafter"/>
</dbReference>
<accession>A0A4Z0LUJ0</accession>